<dbReference type="GO" id="GO:0003700">
    <property type="term" value="F:DNA-binding transcription factor activity"/>
    <property type="evidence" value="ECO:0007669"/>
    <property type="project" value="TreeGrafter"/>
</dbReference>
<keyword evidence="7" id="KW-1185">Reference proteome</keyword>
<dbReference type="InterPro" id="IPR009057">
    <property type="entry name" value="Homeodomain-like_sf"/>
</dbReference>
<evidence type="ECO:0000256" key="3">
    <source>
        <dbReference type="ARBA" id="ARBA00023163"/>
    </source>
</evidence>
<protein>
    <submittedName>
        <fullName evidence="6">TetR family transcriptional regulator</fullName>
    </submittedName>
</protein>
<keyword evidence="2 4" id="KW-0238">DNA-binding</keyword>
<comment type="caution">
    <text evidence="6">The sequence shown here is derived from an EMBL/GenBank/DDBJ whole genome shotgun (WGS) entry which is preliminary data.</text>
</comment>
<dbReference type="Gene3D" id="1.10.10.60">
    <property type="entry name" value="Homeodomain-like"/>
    <property type="match status" value="1"/>
</dbReference>
<sequence length="202" mass="22157">MSTATSEPGLRERKKAATRQALHEAAVRLAIAHGADRLTVEAVADEAGVSRRTFSNYFANKEEALLYGDHRRIATLVDLVRGRPAQESAWTALAGASDEYYEQIGVVDPQWVAQTRLLRTEPALLVQQVSTFAALEQELAGAVADRLGDPVTARLMAATFMTAMRVALHFWLESPDETPLRDLARRTVAELGKGFERENAAP</sequence>
<evidence type="ECO:0000256" key="4">
    <source>
        <dbReference type="PROSITE-ProRule" id="PRU00335"/>
    </source>
</evidence>
<dbReference type="Pfam" id="PF00440">
    <property type="entry name" value="TetR_N"/>
    <property type="match status" value="1"/>
</dbReference>
<evidence type="ECO:0000313" key="6">
    <source>
        <dbReference type="EMBL" id="GIM72650.1"/>
    </source>
</evidence>
<dbReference type="PANTHER" id="PTHR30055">
    <property type="entry name" value="HTH-TYPE TRANSCRIPTIONAL REGULATOR RUTR"/>
    <property type="match status" value="1"/>
</dbReference>
<evidence type="ECO:0000259" key="5">
    <source>
        <dbReference type="PROSITE" id="PS50977"/>
    </source>
</evidence>
<dbReference type="SUPFAM" id="SSF46689">
    <property type="entry name" value="Homeodomain-like"/>
    <property type="match status" value="1"/>
</dbReference>
<organism evidence="6 7">
    <name type="scientific">Winogradskya consettensis</name>
    <dbReference type="NCBI Taxonomy" id="113560"/>
    <lineage>
        <taxon>Bacteria</taxon>
        <taxon>Bacillati</taxon>
        <taxon>Actinomycetota</taxon>
        <taxon>Actinomycetes</taxon>
        <taxon>Micromonosporales</taxon>
        <taxon>Micromonosporaceae</taxon>
        <taxon>Winogradskya</taxon>
    </lineage>
</organism>
<evidence type="ECO:0000313" key="7">
    <source>
        <dbReference type="Proteomes" id="UP000680865"/>
    </source>
</evidence>
<gene>
    <name evidence="6" type="ORF">Aco04nite_31360</name>
</gene>
<accession>A0A919SIN5</accession>
<dbReference type="Pfam" id="PF17754">
    <property type="entry name" value="TetR_C_14"/>
    <property type="match status" value="1"/>
</dbReference>
<dbReference type="InterPro" id="IPR001647">
    <property type="entry name" value="HTH_TetR"/>
</dbReference>
<dbReference type="Gene3D" id="1.10.357.10">
    <property type="entry name" value="Tetracycline Repressor, domain 2"/>
    <property type="match status" value="1"/>
</dbReference>
<dbReference type="RefSeq" id="WP_212997932.1">
    <property type="nucleotide sequence ID" value="NZ_BAAATW010000019.1"/>
</dbReference>
<dbReference type="InterPro" id="IPR050109">
    <property type="entry name" value="HTH-type_TetR-like_transc_reg"/>
</dbReference>
<feature type="domain" description="HTH tetR-type" evidence="5">
    <location>
        <begin position="16"/>
        <end position="76"/>
    </location>
</feature>
<evidence type="ECO:0000256" key="1">
    <source>
        <dbReference type="ARBA" id="ARBA00023015"/>
    </source>
</evidence>
<name>A0A919SIN5_9ACTN</name>
<evidence type="ECO:0000256" key="2">
    <source>
        <dbReference type="ARBA" id="ARBA00023125"/>
    </source>
</evidence>
<dbReference type="AlphaFoldDB" id="A0A919SIN5"/>
<dbReference type="InterPro" id="IPR041347">
    <property type="entry name" value="MftR_C"/>
</dbReference>
<dbReference type="PROSITE" id="PS50977">
    <property type="entry name" value="HTH_TETR_2"/>
    <property type="match status" value="1"/>
</dbReference>
<feature type="DNA-binding region" description="H-T-H motif" evidence="4">
    <location>
        <begin position="39"/>
        <end position="58"/>
    </location>
</feature>
<dbReference type="EMBL" id="BOQP01000013">
    <property type="protein sequence ID" value="GIM72650.1"/>
    <property type="molecule type" value="Genomic_DNA"/>
</dbReference>
<keyword evidence="3" id="KW-0804">Transcription</keyword>
<proteinExistence type="predicted"/>
<reference evidence="6" key="1">
    <citation type="submission" date="2021-03" db="EMBL/GenBank/DDBJ databases">
        <title>Whole genome shotgun sequence of Actinoplanes consettensis NBRC 14913.</title>
        <authorList>
            <person name="Komaki H."/>
            <person name="Tamura T."/>
        </authorList>
    </citation>
    <scope>NUCLEOTIDE SEQUENCE</scope>
    <source>
        <strain evidence="6">NBRC 14913</strain>
    </source>
</reference>
<dbReference type="Proteomes" id="UP000680865">
    <property type="component" value="Unassembled WGS sequence"/>
</dbReference>
<keyword evidence="1" id="KW-0805">Transcription regulation</keyword>
<dbReference type="GO" id="GO:0000976">
    <property type="term" value="F:transcription cis-regulatory region binding"/>
    <property type="evidence" value="ECO:0007669"/>
    <property type="project" value="TreeGrafter"/>
</dbReference>
<dbReference type="PANTHER" id="PTHR30055:SF238">
    <property type="entry name" value="MYCOFACTOCIN BIOSYNTHESIS TRANSCRIPTIONAL REGULATOR MFTR-RELATED"/>
    <property type="match status" value="1"/>
</dbReference>